<dbReference type="AlphaFoldDB" id="A0AA41BKM8"/>
<dbReference type="Proteomes" id="UP000644282">
    <property type="component" value="Unassembled WGS sequence"/>
</dbReference>
<accession>A0AA41BKM8</accession>
<dbReference type="Gene3D" id="3.50.50.60">
    <property type="entry name" value="FAD/NAD(P)-binding domain"/>
    <property type="match status" value="1"/>
</dbReference>
<dbReference type="InterPro" id="IPR036188">
    <property type="entry name" value="FAD/NAD-bd_sf"/>
</dbReference>
<gene>
    <name evidence="1" type="ORF">IQB77_20505</name>
</gene>
<feature type="non-terminal residue" evidence="1">
    <location>
        <position position="1"/>
    </location>
</feature>
<evidence type="ECO:0000313" key="1">
    <source>
        <dbReference type="EMBL" id="MBE8432123.1"/>
    </source>
</evidence>
<protein>
    <submittedName>
        <fullName evidence="1">Glutamate synthase</fullName>
    </submittedName>
</protein>
<dbReference type="EMBL" id="JADDXF010000298">
    <property type="protein sequence ID" value="MBE8432123.1"/>
    <property type="molecule type" value="Genomic_DNA"/>
</dbReference>
<sequence>IFAGGDIVRGSDLVVTAIAEGRKAADGIMNYLEV</sequence>
<organism evidence="1 2">
    <name type="scientific">Leptospira interrogans serovar Pomona</name>
    <dbReference type="NCBI Taxonomy" id="44276"/>
    <lineage>
        <taxon>Bacteria</taxon>
        <taxon>Pseudomonadati</taxon>
        <taxon>Spirochaetota</taxon>
        <taxon>Spirochaetia</taxon>
        <taxon>Leptospirales</taxon>
        <taxon>Leptospiraceae</taxon>
        <taxon>Leptospira</taxon>
    </lineage>
</organism>
<reference evidence="1" key="1">
    <citation type="submission" date="2020-10" db="EMBL/GenBank/DDBJ databases">
        <title>New Zealand Leptospira genomics.</title>
        <authorList>
            <person name="Wilkinson D.A."/>
            <person name="Nisa S."/>
            <person name="Moinet M."/>
            <person name="Benschop J."/>
        </authorList>
    </citation>
    <scope>NUCLEOTIDE SEQUENCE</scope>
    <source>
        <strain evidence="1">ESR8</strain>
    </source>
</reference>
<name>A0AA41BKM8_LEPIR</name>
<dbReference type="SUPFAM" id="SSF51905">
    <property type="entry name" value="FAD/NAD(P)-binding domain"/>
    <property type="match status" value="1"/>
</dbReference>
<proteinExistence type="predicted"/>
<comment type="caution">
    <text evidence="1">The sequence shown here is derived from an EMBL/GenBank/DDBJ whole genome shotgun (WGS) entry which is preliminary data.</text>
</comment>
<evidence type="ECO:0000313" key="2">
    <source>
        <dbReference type="Proteomes" id="UP000644282"/>
    </source>
</evidence>